<comment type="caution">
    <text evidence="4">The sequence shown here is derived from an EMBL/GenBank/DDBJ whole genome shotgun (WGS) entry which is preliminary data.</text>
</comment>
<feature type="compositionally biased region" description="Low complexity" evidence="2">
    <location>
        <begin position="376"/>
        <end position="385"/>
    </location>
</feature>
<gene>
    <name evidence="4" type="ORF">O0554_08860</name>
</gene>
<dbReference type="InterPro" id="IPR004474">
    <property type="entry name" value="LytR_CpsA_psr"/>
</dbReference>
<feature type="compositionally biased region" description="Polar residues" evidence="2">
    <location>
        <begin position="480"/>
        <end position="490"/>
    </location>
</feature>
<accession>A0AAP3DFC8</accession>
<dbReference type="NCBIfam" id="TIGR00350">
    <property type="entry name" value="lytR_cpsA_psr"/>
    <property type="match status" value="1"/>
</dbReference>
<feature type="region of interest" description="Disordered" evidence="2">
    <location>
        <begin position="376"/>
        <end position="407"/>
    </location>
</feature>
<evidence type="ECO:0000256" key="1">
    <source>
        <dbReference type="ARBA" id="ARBA00006068"/>
    </source>
</evidence>
<proteinExistence type="inferred from homology"/>
<feature type="region of interest" description="Disordered" evidence="2">
    <location>
        <begin position="420"/>
        <end position="502"/>
    </location>
</feature>
<dbReference type="PANTHER" id="PTHR33392">
    <property type="entry name" value="POLYISOPRENYL-TEICHOIC ACID--PEPTIDOGLYCAN TEICHOIC ACID TRANSFERASE TAGU"/>
    <property type="match status" value="1"/>
</dbReference>
<dbReference type="Gene3D" id="3.40.630.190">
    <property type="entry name" value="LCP protein"/>
    <property type="match status" value="1"/>
</dbReference>
<evidence type="ECO:0000259" key="3">
    <source>
        <dbReference type="Pfam" id="PF03816"/>
    </source>
</evidence>
<dbReference type="InterPro" id="IPR050922">
    <property type="entry name" value="LytR/CpsA/Psr_CW_biosynth"/>
</dbReference>
<reference evidence="4" key="1">
    <citation type="submission" date="2022-09" db="EMBL/GenBank/DDBJ databases">
        <title>Genome analysis and characterization of larvicidal activity of Brevibacillus strains.</title>
        <authorList>
            <person name="Patrusheva E.V."/>
            <person name="Izotova A.O."/>
            <person name="Toshchakov S.V."/>
            <person name="Sineoky S.P."/>
        </authorList>
    </citation>
    <scope>NUCLEOTIDE SEQUENCE</scope>
    <source>
        <strain evidence="4">VKPM_B-13247</strain>
    </source>
</reference>
<feature type="domain" description="Cell envelope-related transcriptional attenuator" evidence="3">
    <location>
        <begin position="100"/>
        <end position="271"/>
    </location>
</feature>
<dbReference type="EMBL" id="JAPTNE010000010">
    <property type="protein sequence ID" value="MCZ0807021.1"/>
    <property type="molecule type" value="Genomic_DNA"/>
</dbReference>
<dbReference type="AlphaFoldDB" id="A0AAP3DFC8"/>
<dbReference type="PANTHER" id="PTHR33392:SF6">
    <property type="entry name" value="POLYISOPRENYL-TEICHOIC ACID--PEPTIDOGLYCAN TEICHOIC ACID TRANSFERASE TAGU"/>
    <property type="match status" value="1"/>
</dbReference>
<feature type="region of interest" description="Disordered" evidence="2">
    <location>
        <begin position="1"/>
        <end position="20"/>
    </location>
</feature>
<organism evidence="4 5">
    <name type="scientific">Brevibacillus laterosporus</name>
    <name type="common">Bacillus laterosporus</name>
    <dbReference type="NCBI Taxonomy" id="1465"/>
    <lineage>
        <taxon>Bacteria</taxon>
        <taxon>Bacillati</taxon>
        <taxon>Bacillota</taxon>
        <taxon>Bacilli</taxon>
        <taxon>Bacillales</taxon>
        <taxon>Paenibacillaceae</taxon>
        <taxon>Brevibacillus</taxon>
    </lineage>
</organism>
<feature type="compositionally biased region" description="Low complexity" evidence="2">
    <location>
        <begin position="435"/>
        <end position="451"/>
    </location>
</feature>
<sequence>MQETVANTSKRTASKPKKPKKKKTKLRIILLTLLALLVLGGGAYAYYVYQTIDKAMDKATEDPYQDVTSTLPVDTSYSSSKPISVVMLGRDSRPETGSANTDVMIVGVIDPDTKKVTMISIPRDTRVKIPGYRGYHKVNAVFANGEVERRQAKAKGETPTENGITLTKKTLEQVLGIPINHYVEVDFNGFKAVVDAVGGVEVNIDRRLVYDDPTDNTHINLNPGQQVLNGKNALDYVRHRHDNRGTKYYSNDFDRNQRQQEVIKAIMNKMLSIEGFAKLPKVIETTGDHVHTDFSKEQILGIATDFKSFNMDNFIVVDSGAFWSSSTSYTLLPTSKKDEIRQTLQAAMKLDSSELVKIDYNDSPFDNQVVEYVNNSKSNKKQQSSKPKESVNKVQSEAKGSETNKDATLNEQQQGNEQELLDNNGQNGVNGSGNDGLDNNNESSGQSESNSPPADIIDAPNFQQNTPASNHEMTPPPVTITPSSGMSSPSVGRVTLPERQVS</sequence>
<evidence type="ECO:0000313" key="4">
    <source>
        <dbReference type="EMBL" id="MCZ0807021.1"/>
    </source>
</evidence>
<name>A0AAP3DFC8_BRELA</name>
<dbReference type="RefSeq" id="WP_258433386.1">
    <property type="nucleotide sequence ID" value="NZ_JANSGW010000010.1"/>
</dbReference>
<feature type="compositionally biased region" description="Polar residues" evidence="2">
    <location>
        <begin position="461"/>
        <end position="472"/>
    </location>
</feature>
<dbReference type="Pfam" id="PF03816">
    <property type="entry name" value="LytR_cpsA_psr"/>
    <property type="match status" value="1"/>
</dbReference>
<dbReference type="Proteomes" id="UP001077662">
    <property type="component" value="Unassembled WGS sequence"/>
</dbReference>
<protein>
    <submittedName>
        <fullName evidence="4">LCP family protein</fullName>
    </submittedName>
</protein>
<evidence type="ECO:0000313" key="5">
    <source>
        <dbReference type="Proteomes" id="UP001077662"/>
    </source>
</evidence>
<evidence type="ECO:0000256" key="2">
    <source>
        <dbReference type="SAM" id="MobiDB-lite"/>
    </source>
</evidence>
<comment type="similarity">
    <text evidence="1">Belongs to the LytR/CpsA/Psr (LCP) family.</text>
</comment>